<keyword evidence="2" id="KW-0539">Nucleus</keyword>
<evidence type="ECO:0000256" key="2">
    <source>
        <dbReference type="ARBA" id="ARBA00023242"/>
    </source>
</evidence>
<proteinExistence type="predicted"/>
<organism evidence="3 4">
    <name type="scientific">Triparma strigata</name>
    <dbReference type="NCBI Taxonomy" id="1606541"/>
    <lineage>
        <taxon>Eukaryota</taxon>
        <taxon>Sar</taxon>
        <taxon>Stramenopiles</taxon>
        <taxon>Ochrophyta</taxon>
        <taxon>Bolidophyceae</taxon>
        <taxon>Parmales</taxon>
        <taxon>Triparmaceae</taxon>
        <taxon>Triparma</taxon>
    </lineage>
</organism>
<accession>A0A9W6ZX39</accession>
<sequence>MSTQVQYIHPTLQVLQISHPLVIINGTTSLPTRYPSRTPLPSKLGSSSSPQYAVLYDVDKYSILDIKKGVWTQSVECEEEIYDITVEEEGRIVRLTSKGVLIDEAGKTVKRVKLPKAFTDSSVTLTYLSANTYVLSSATSSLTLSLSTGTRTPLTKKFLFTSNSQTVTSTNSTLYISSTPVPSVSLKSSPLNAITHDPRDGSYLLTFPTVVHRISSTFTPLKKYPLKCLVAYGDYCYTPSGTVQSLETSSASKRTTIDTVSSLVPKKSKTEQSNFKSVSERLDLLRSTSDSDSDSEGSTVNVGRDDLHSVLVQSLESGDRQMLEGCLDETSPKVINETLRKFTQEQGENLIERIVSRIVRKPMRVLELGPWVQGVVGVFGGRVRGLEGLRRIIGERVEGVKELRELEGRLSLIGE</sequence>
<evidence type="ECO:0000313" key="4">
    <source>
        <dbReference type="Proteomes" id="UP001165085"/>
    </source>
</evidence>
<dbReference type="EMBL" id="BRXY01000062">
    <property type="protein sequence ID" value="GMH60001.1"/>
    <property type="molecule type" value="Genomic_DNA"/>
</dbReference>
<dbReference type="Proteomes" id="UP001165085">
    <property type="component" value="Unassembled WGS sequence"/>
</dbReference>
<dbReference type="PANTHER" id="PTHR44267:SF1">
    <property type="entry name" value="WD REPEAT-CONTAINING PROTEIN 43"/>
    <property type="match status" value="1"/>
</dbReference>
<reference evidence="4" key="1">
    <citation type="journal article" date="2023" name="Commun. Biol.">
        <title>Genome analysis of Parmales, the sister group of diatoms, reveals the evolutionary specialization of diatoms from phago-mixotrophs to photoautotrophs.</title>
        <authorList>
            <person name="Ban H."/>
            <person name="Sato S."/>
            <person name="Yoshikawa S."/>
            <person name="Yamada K."/>
            <person name="Nakamura Y."/>
            <person name="Ichinomiya M."/>
            <person name="Sato N."/>
            <person name="Blanc-Mathieu R."/>
            <person name="Endo H."/>
            <person name="Kuwata A."/>
            <person name="Ogata H."/>
        </authorList>
    </citation>
    <scope>NUCLEOTIDE SEQUENCE [LARGE SCALE GENOMIC DNA]</scope>
    <source>
        <strain evidence="4">NIES 3701</strain>
    </source>
</reference>
<dbReference type="GO" id="GO:0000462">
    <property type="term" value="P:maturation of SSU-rRNA from tricistronic rRNA transcript (SSU-rRNA, 5.8S rRNA, LSU-rRNA)"/>
    <property type="evidence" value="ECO:0007669"/>
    <property type="project" value="TreeGrafter"/>
</dbReference>
<protein>
    <submittedName>
        <fullName evidence="3">Uncharacterized protein</fullName>
    </submittedName>
</protein>
<dbReference type="PANTHER" id="PTHR44267">
    <property type="entry name" value="WD REPEAT-CONTAINING PROTEIN 43"/>
    <property type="match status" value="1"/>
</dbReference>
<comment type="caution">
    <text evidence="3">The sequence shown here is derived from an EMBL/GenBank/DDBJ whole genome shotgun (WGS) entry which is preliminary data.</text>
</comment>
<dbReference type="AlphaFoldDB" id="A0A9W6ZX39"/>
<dbReference type="OrthoDB" id="30195at2759"/>
<comment type="subcellular location">
    <subcellularLocation>
        <location evidence="1">Nucleus</location>
    </subcellularLocation>
</comment>
<gene>
    <name evidence="3" type="ORF">TrST_g7680</name>
</gene>
<dbReference type="InterPro" id="IPR052414">
    <property type="entry name" value="U3_snoRNA-assoc_WDR"/>
</dbReference>
<dbReference type="GO" id="GO:0005730">
    <property type="term" value="C:nucleolus"/>
    <property type="evidence" value="ECO:0007669"/>
    <property type="project" value="TreeGrafter"/>
</dbReference>
<name>A0A9W6ZX39_9STRA</name>
<evidence type="ECO:0000313" key="3">
    <source>
        <dbReference type="EMBL" id="GMH60001.1"/>
    </source>
</evidence>
<keyword evidence="4" id="KW-1185">Reference proteome</keyword>
<evidence type="ECO:0000256" key="1">
    <source>
        <dbReference type="ARBA" id="ARBA00004123"/>
    </source>
</evidence>